<keyword evidence="3" id="KW-1185">Reference proteome</keyword>
<reference evidence="2 3" key="1">
    <citation type="submission" date="2017-07" db="EMBL/GenBank/DDBJ databases">
        <authorList>
            <person name="Sun Z.S."/>
            <person name="Albrecht U."/>
            <person name="Echele G."/>
            <person name="Lee C.C."/>
        </authorList>
    </citation>
    <scope>NUCLEOTIDE SEQUENCE [LARGE SCALE GENOMIC DNA]</scope>
    <source>
        <strain evidence="3">type strain: KCTC 22618</strain>
    </source>
</reference>
<keyword evidence="1" id="KW-1133">Transmembrane helix</keyword>
<feature type="transmembrane region" description="Helical" evidence="1">
    <location>
        <begin position="488"/>
        <end position="507"/>
    </location>
</feature>
<evidence type="ECO:0000313" key="3">
    <source>
        <dbReference type="Proteomes" id="UP000215214"/>
    </source>
</evidence>
<feature type="transmembrane region" description="Helical" evidence="1">
    <location>
        <begin position="454"/>
        <end position="476"/>
    </location>
</feature>
<feature type="transmembrane region" description="Helical" evidence="1">
    <location>
        <begin position="558"/>
        <end position="575"/>
    </location>
</feature>
<protein>
    <submittedName>
        <fullName evidence="2">Probable ABC-type transport system, permease component</fullName>
    </submittedName>
</protein>
<feature type="transmembrane region" description="Helical" evidence="1">
    <location>
        <begin position="102"/>
        <end position="121"/>
    </location>
</feature>
<name>A0A238U9H0_9FLAO</name>
<dbReference type="Proteomes" id="UP000215214">
    <property type="component" value="Chromosome TJEJU"/>
</dbReference>
<evidence type="ECO:0000313" key="2">
    <source>
        <dbReference type="EMBL" id="SNR15853.1"/>
    </source>
</evidence>
<feature type="transmembrane region" description="Helical" evidence="1">
    <location>
        <begin position="65"/>
        <end position="86"/>
    </location>
</feature>
<proteinExistence type="predicted"/>
<dbReference type="AlphaFoldDB" id="A0A238U9H0"/>
<dbReference type="RefSeq" id="WP_095071952.1">
    <property type="nucleotide sequence ID" value="NZ_LT899436.1"/>
</dbReference>
<feature type="transmembrane region" description="Helical" evidence="1">
    <location>
        <begin position="514"/>
        <end position="538"/>
    </location>
</feature>
<dbReference type="KEGG" id="tje:TJEJU_2160"/>
<accession>A0A238U9H0</accession>
<keyword evidence="1" id="KW-0472">Membrane</keyword>
<feature type="transmembrane region" description="Helical" evidence="1">
    <location>
        <begin position="428"/>
        <end position="447"/>
    </location>
</feature>
<dbReference type="EMBL" id="LT899436">
    <property type="protein sequence ID" value="SNR15853.1"/>
    <property type="molecule type" value="Genomic_DNA"/>
</dbReference>
<keyword evidence="1" id="KW-0812">Transmembrane</keyword>
<feature type="transmembrane region" description="Helical" evidence="1">
    <location>
        <begin position="23"/>
        <end position="45"/>
    </location>
</feature>
<evidence type="ECO:0000256" key="1">
    <source>
        <dbReference type="SAM" id="Phobius"/>
    </source>
</evidence>
<dbReference type="OrthoDB" id="996104at2"/>
<gene>
    <name evidence="2" type="ORF">TJEJU_2160</name>
</gene>
<sequence>METIKKINKYLVEHYPLIWNTRLVWMLTFAVVLHLAFFIAGYFSVNTQKDVSSHYSLEGFYFDSPAILIGVLISIISLLIWIIFYLKNNAFKNFYPLKKGTLFIQFCILFLIFFTNITHYYSYKKGITTKIKVLYDWENIDADIKKFNNAAIFFLKNRSNYTIKAKQYPEPFPLQVVSTERTDYLGVTIDTTRAYLRHDGEFHQFFKIDEELIAKDSKNNVFTEDGIYDEESYVRNNQPFKYRIVYDISSYKELITPNLYNFSQEFISYGQDSIDYRNRLIHYQKLLDKKDESVISNELDQFYNLAKQYEVEHNLKKEDWLYLINLENDYKYIINIQDRKPQKYEINKLKLNYFKTKKRVDTILIPNTQHKKDYLYYSRFPKTADGKSVLIEKDYDEYFDYIPYCDFGRLNIFFRNVYYTFHPTFDIASLYAFIILSLIFSLLIFLFKTTDIRNILLSVVAAGIVLIFGILLIYIADKYLGFNNRIGIFIALLLNILIVVFSILGLIGKWRKTLVSILFSLALFAIPLVVLFSYLYYRELLGYPDRTKDLFILWFDDYGFWFTIIIWIISIYFYSKSIRKWKALTE</sequence>
<organism evidence="2 3">
    <name type="scientific">Tenacibaculum jejuense</name>
    <dbReference type="NCBI Taxonomy" id="584609"/>
    <lineage>
        <taxon>Bacteria</taxon>
        <taxon>Pseudomonadati</taxon>
        <taxon>Bacteroidota</taxon>
        <taxon>Flavobacteriia</taxon>
        <taxon>Flavobacteriales</taxon>
        <taxon>Flavobacteriaceae</taxon>
        <taxon>Tenacibaculum</taxon>
    </lineage>
</organism>